<feature type="active site" description="5-glutamyl coenzyme A thioester intermediate" evidence="4">
    <location>
        <position position="381"/>
    </location>
</feature>
<comment type="function">
    <text evidence="3">Key enzyme for ketone body catabolism. Transfers the CoA moiety from succinate to acetoacetate. Formation of the enzyme-CoA intermediate proceeds via an unstable anhydride species formed between the carboxylate groups of the enzyme and substrate.</text>
</comment>
<dbReference type="GO" id="GO:0046952">
    <property type="term" value="P:ketone body catabolic process"/>
    <property type="evidence" value="ECO:0007669"/>
    <property type="project" value="InterPro"/>
</dbReference>
<evidence type="ECO:0000256" key="4">
    <source>
        <dbReference type="PIRSR" id="PIRSR000858-1"/>
    </source>
</evidence>
<keyword evidence="3" id="KW-0496">Mitochondrion</keyword>
<comment type="catalytic activity">
    <reaction evidence="3">
        <text>a 3-oxo acid + succinyl-CoA = a 3-oxoacyl-CoA + succinate</text>
        <dbReference type="Rhea" id="RHEA:24564"/>
        <dbReference type="ChEBI" id="CHEBI:30031"/>
        <dbReference type="ChEBI" id="CHEBI:35973"/>
        <dbReference type="ChEBI" id="CHEBI:57292"/>
        <dbReference type="ChEBI" id="CHEBI:90726"/>
        <dbReference type="EC" id="2.8.3.5"/>
    </reaction>
</comment>
<comment type="pathway">
    <text evidence="3">Ketone metabolism; succinyl-CoA degradation; acetoacetyl-CoA from succinyl-CoA: step 1/1.</text>
</comment>
<evidence type="ECO:0000256" key="2">
    <source>
        <dbReference type="ARBA" id="ARBA00022679"/>
    </source>
</evidence>
<keyword evidence="2 3" id="KW-0808">Transferase</keyword>
<reference evidence="5 6" key="1">
    <citation type="submission" date="2017-05" db="EMBL/GenBank/DDBJ databases">
        <title>Draft genome sequence of Elsinoe australis.</title>
        <authorList>
            <person name="Cheng Q."/>
        </authorList>
    </citation>
    <scope>NUCLEOTIDE SEQUENCE [LARGE SCALE GENOMIC DNA]</scope>
    <source>
        <strain evidence="5 6">NL1</strain>
    </source>
</reference>
<dbReference type="GO" id="GO:0008260">
    <property type="term" value="F:succinyl-CoA:3-oxo-acid CoA-transferase activity"/>
    <property type="evidence" value="ECO:0007669"/>
    <property type="project" value="UniProtKB-EC"/>
</dbReference>
<dbReference type="InterPro" id="IPR004165">
    <property type="entry name" value="CoA_trans_fam_I"/>
</dbReference>
<dbReference type="OrthoDB" id="1933379at2759"/>
<dbReference type="SUPFAM" id="SSF100950">
    <property type="entry name" value="NagB/RpiA/CoA transferase-like"/>
    <property type="match status" value="2"/>
</dbReference>
<dbReference type="InterPro" id="IPR037171">
    <property type="entry name" value="NagB/RpiA_transferase-like"/>
</dbReference>
<sequence>MSAPRRAATRLTASRPSAAFAVSSRSRLQCLARPAITTPATFRLTRQLTQDSSPTVKVGSDSLAPVVDRARSKIYKDADEAVADIKSGSTLLSAGFGLCGTPDTIIAAIARRGNDLQNLKAVSNNAGAGDDGLAVLVNSGQVDRLILSFLGANKKLEQKWLTGQISIELTPQGTIAERLRAAGAGIPAFYTPTGVSTYIETGEIPIKYAPIKEGEKPKVEVPGNKRETRTFNGRKFNLEHAIEAEVAMVRAYKVDEAGNAVFRYTTGNFGPMMAKAAKCTIIEAEHIVKAGELHPDEIDLPGIYVDRIVPATVDSKIEIKKLRPKAGDGEKASSSQARRERIAKRAAKELQNGMYVNLGVGMPTLAPSYLDSSIKVWIHSENGLLGMGPYPTEEELDVDIINAGKETVTIVPGGSTFDSAESFGMIRGGHIDVSMLGALQVSANGDLANYFIPGAVLKGMGGAMDLVSNPDKTKIVVLTDHVAKDGSPKIVQECSLPLTGARCASTIITDLAVFQVDRKNGGLTLTETAPGVSVEDIQKKTGAKFAVADKLVTMD</sequence>
<evidence type="ECO:0000256" key="3">
    <source>
        <dbReference type="PIRNR" id="PIRNR000858"/>
    </source>
</evidence>
<dbReference type="InterPro" id="IPR014388">
    <property type="entry name" value="3-oxoacid_CoA-transferase"/>
</dbReference>
<dbReference type="NCBIfam" id="TIGR02428">
    <property type="entry name" value="pcaJ_scoB_fam"/>
    <property type="match status" value="1"/>
</dbReference>
<accession>A0A2P7YJ51</accession>
<comment type="similarity">
    <text evidence="1 3">Belongs to the 3-oxoacid CoA-transferase family.</text>
</comment>
<dbReference type="EC" id="2.8.3.5" evidence="3"/>
<dbReference type="STRING" id="40998.A0A2P7YJ51"/>
<comment type="caution">
    <text evidence="5">The sequence shown here is derived from an EMBL/GenBank/DDBJ whole genome shotgun (WGS) entry which is preliminary data.</text>
</comment>
<organism evidence="5 6">
    <name type="scientific">Elsinoe australis</name>
    <dbReference type="NCBI Taxonomy" id="40998"/>
    <lineage>
        <taxon>Eukaryota</taxon>
        <taxon>Fungi</taxon>
        <taxon>Dikarya</taxon>
        <taxon>Ascomycota</taxon>
        <taxon>Pezizomycotina</taxon>
        <taxon>Dothideomycetes</taxon>
        <taxon>Dothideomycetidae</taxon>
        <taxon>Myriangiales</taxon>
        <taxon>Elsinoaceae</taxon>
        <taxon>Elsinoe</taxon>
    </lineage>
</organism>
<evidence type="ECO:0000313" key="5">
    <source>
        <dbReference type="EMBL" id="PSK35965.1"/>
    </source>
</evidence>
<dbReference type="Gene3D" id="3.40.1080.10">
    <property type="entry name" value="Glutaconate Coenzyme A-transferase"/>
    <property type="match status" value="2"/>
</dbReference>
<dbReference type="PANTHER" id="PTHR13707:SF60">
    <property type="entry name" value="ACETATE COA-TRANSFERASE SUBUNIT ALPHA"/>
    <property type="match status" value="1"/>
</dbReference>
<keyword evidence="6" id="KW-1185">Reference proteome</keyword>
<dbReference type="SMART" id="SM00882">
    <property type="entry name" value="CoA_trans"/>
    <property type="match status" value="2"/>
</dbReference>
<dbReference type="InterPro" id="IPR012791">
    <property type="entry name" value="3-oxoacid_CoA-transf_B"/>
</dbReference>
<dbReference type="Pfam" id="PF01144">
    <property type="entry name" value="CoA_trans"/>
    <property type="match status" value="2"/>
</dbReference>
<dbReference type="PANTHER" id="PTHR13707">
    <property type="entry name" value="KETOACID-COENZYME A TRANSFERASE"/>
    <property type="match status" value="1"/>
</dbReference>
<protein>
    <recommendedName>
        <fullName evidence="3">Succinyl-CoA:3-ketoacid-coenzyme A transferase</fullName>
        <ecNumber evidence="3">2.8.3.5</ecNumber>
    </recommendedName>
</protein>
<dbReference type="Proteomes" id="UP000243723">
    <property type="component" value="Unassembled WGS sequence"/>
</dbReference>
<dbReference type="PIRSF" id="PIRSF000858">
    <property type="entry name" value="SCOT-t"/>
    <property type="match status" value="1"/>
</dbReference>
<dbReference type="AlphaFoldDB" id="A0A2P7YJ51"/>
<proteinExistence type="inferred from homology"/>
<gene>
    <name evidence="5" type="ORF">B9Z65_5780</name>
</gene>
<dbReference type="UniPathway" id="UPA00929">
    <property type="reaction ID" value="UER00894"/>
</dbReference>
<dbReference type="EMBL" id="NHZQ01000422">
    <property type="protein sequence ID" value="PSK35965.1"/>
    <property type="molecule type" value="Genomic_DNA"/>
</dbReference>
<evidence type="ECO:0000256" key="1">
    <source>
        <dbReference type="ARBA" id="ARBA00007154"/>
    </source>
</evidence>
<name>A0A2P7YJ51_9PEZI</name>
<evidence type="ECO:0000313" key="6">
    <source>
        <dbReference type="Proteomes" id="UP000243723"/>
    </source>
</evidence>